<evidence type="ECO:0000313" key="8">
    <source>
        <dbReference type="Proteomes" id="UP000199497"/>
    </source>
</evidence>
<dbReference type="GO" id="GO:0015418">
    <property type="term" value="F:ABC-type quaternary ammonium compound transporting activity"/>
    <property type="evidence" value="ECO:0007669"/>
    <property type="project" value="UniProtKB-EC"/>
</dbReference>
<dbReference type="OrthoDB" id="9802264at2"/>
<dbReference type="EMBL" id="FNJR01000002">
    <property type="protein sequence ID" value="SDP20866.1"/>
    <property type="molecule type" value="Genomic_DNA"/>
</dbReference>
<dbReference type="FunFam" id="3.40.50.300:FF:000425">
    <property type="entry name" value="Probable ABC transporter, ATP-binding subunit"/>
    <property type="match status" value="1"/>
</dbReference>
<dbReference type="PANTHER" id="PTHR42781">
    <property type="entry name" value="SPERMIDINE/PUTRESCINE IMPORT ATP-BINDING PROTEIN POTA"/>
    <property type="match status" value="1"/>
</dbReference>
<dbReference type="GO" id="GO:0016887">
    <property type="term" value="F:ATP hydrolysis activity"/>
    <property type="evidence" value="ECO:0007669"/>
    <property type="project" value="InterPro"/>
</dbReference>
<feature type="domain" description="ABC transporter" evidence="6">
    <location>
        <begin position="25"/>
        <end position="255"/>
    </location>
</feature>
<keyword evidence="1" id="KW-0813">Transport</keyword>
<accession>A0A1H0QVV3</accession>
<dbReference type="RefSeq" id="WP_092598210.1">
    <property type="nucleotide sequence ID" value="NZ_FNJR01000002.1"/>
</dbReference>
<evidence type="ECO:0000256" key="3">
    <source>
        <dbReference type="ARBA" id="ARBA00022840"/>
    </source>
</evidence>
<reference evidence="8" key="1">
    <citation type="submission" date="2016-10" db="EMBL/GenBank/DDBJ databases">
        <authorList>
            <person name="Varghese N."/>
            <person name="Submissions S."/>
        </authorList>
    </citation>
    <scope>NUCLEOTIDE SEQUENCE [LARGE SCALE GENOMIC DNA]</scope>
    <source>
        <strain evidence="8">DSM 46732</strain>
    </source>
</reference>
<dbReference type="PROSITE" id="PS50893">
    <property type="entry name" value="ABC_TRANSPORTER_2"/>
    <property type="match status" value="1"/>
</dbReference>
<dbReference type="Proteomes" id="UP000199497">
    <property type="component" value="Unassembled WGS sequence"/>
</dbReference>
<evidence type="ECO:0000256" key="1">
    <source>
        <dbReference type="ARBA" id="ARBA00022448"/>
    </source>
</evidence>
<keyword evidence="2" id="KW-0547">Nucleotide-binding</keyword>
<dbReference type="SUPFAM" id="SSF52540">
    <property type="entry name" value="P-loop containing nucleoside triphosphate hydrolases"/>
    <property type="match status" value="1"/>
</dbReference>
<dbReference type="Pfam" id="PF00005">
    <property type="entry name" value="ABC_tran"/>
    <property type="match status" value="1"/>
</dbReference>
<dbReference type="AlphaFoldDB" id="A0A1H0QVV3"/>
<dbReference type="SMART" id="SM00382">
    <property type="entry name" value="AAA"/>
    <property type="match status" value="1"/>
</dbReference>
<evidence type="ECO:0000259" key="6">
    <source>
        <dbReference type="PROSITE" id="PS50893"/>
    </source>
</evidence>
<gene>
    <name evidence="7" type="ORF">SAMN04487905_102400</name>
</gene>
<dbReference type="PANTHER" id="PTHR42781:SF4">
    <property type="entry name" value="SPERMIDINE_PUTRESCINE IMPORT ATP-BINDING PROTEIN POTA"/>
    <property type="match status" value="1"/>
</dbReference>
<dbReference type="PROSITE" id="PS00211">
    <property type="entry name" value="ABC_TRANSPORTER_1"/>
    <property type="match status" value="1"/>
</dbReference>
<organism evidence="7 8">
    <name type="scientific">Actinopolyspora xinjiangensis</name>
    <dbReference type="NCBI Taxonomy" id="405564"/>
    <lineage>
        <taxon>Bacteria</taxon>
        <taxon>Bacillati</taxon>
        <taxon>Actinomycetota</taxon>
        <taxon>Actinomycetes</taxon>
        <taxon>Actinopolysporales</taxon>
        <taxon>Actinopolysporaceae</taxon>
        <taxon>Actinopolyspora</taxon>
    </lineage>
</organism>
<dbReference type="EC" id="7.6.2.9" evidence="4"/>
<dbReference type="InterPro" id="IPR003593">
    <property type="entry name" value="AAA+_ATPase"/>
</dbReference>
<protein>
    <recommendedName>
        <fullName evidence="4">ABC-type quaternary amine transporter</fullName>
        <ecNumber evidence="4">7.6.2.9</ecNumber>
    </recommendedName>
</protein>
<keyword evidence="3 7" id="KW-0067">ATP-binding</keyword>
<keyword evidence="8" id="KW-1185">Reference proteome</keyword>
<dbReference type="GO" id="GO:0005524">
    <property type="term" value="F:ATP binding"/>
    <property type="evidence" value="ECO:0007669"/>
    <property type="project" value="UniProtKB-KW"/>
</dbReference>
<dbReference type="STRING" id="405564.SAMN04487905_102400"/>
<dbReference type="InterPro" id="IPR027417">
    <property type="entry name" value="P-loop_NTPase"/>
</dbReference>
<dbReference type="InterPro" id="IPR050093">
    <property type="entry name" value="ABC_SmlMolc_Importer"/>
</dbReference>
<dbReference type="Gene3D" id="3.40.50.300">
    <property type="entry name" value="P-loop containing nucleotide triphosphate hydrolases"/>
    <property type="match status" value="1"/>
</dbReference>
<evidence type="ECO:0000256" key="4">
    <source>
        <dbReference type="ARBA" id="ARBA00066388"/>
    </source>
</evidence>
<sequence length="379" mass="40918">MRAALGDAETGPVPPPTSREREEGLRLEGLTVRYGSTTALSGVDLVVPRNEVLAVLGPSGCGKTTLLRTVAGLERHSQGGISFDGVDLSRVPVHRRGFGMVFQDGQLFGHRDVAGNVDFALRMRSVGRRERRETVARLLESVGLAGYQRRRVAELSGGQAQRVALARALAAEPRLLLLDEPLSGLDRILRERLAVDLARVFDRASMTGVLVTHDHDEAFTLADRVAVLMGGRVEQLDTPWRLWHRPATEEVARFLGCGTVLTAYADDEAISCALGSIPRPEDCPTGPVRFGLRAAGLRAVRSTGRSGTGEPRAVVRERLHRHDHVRLTVDVPEDPGLGELEAVTAHGDLAELGEEVTLTLDSTGVAVIPEKSRSRDSVG</sequence>
<dbReference type="InterPro" id="IPR017871">
    <property type="entry name" value="ABC_transporter-like_CS"/>
</dbReference>
<evidence type="ECO:0000256" key="2">
    <source>
        <dbReference type="ARBA" id="ARBA00022741"/>
    </source>
</evidence>
<proteinExistence type="predicted"/>
<evidence type="ECO:0000256" key="5">
    <source>
        <dbReference type="SAM" id="MobiDB-lite"/>
    </source>
</evidence>
<name>A0A1H0QVV3_9ACTN</name>
<dbReference type="InterPro" id="IPR003439">
    <property type="entry name" value="ABC_transporter-like_ATP-bd"/>
</dbReference>
<feature type="region of interest" description="Disordered" evidence="5">
    <location>
        <begin position="1"/>
        <end position="23"/>
    </location>
</feature>
<evidence type="ECO:0000313" key="7">
    <source>
        <dbReference type="EMBL" id="SDP20866.1"/>
    </source>
</evidence>